<protein>
    <submittedName>
        <fullName evidence="1">Uncharacterized protein</fullName>
    </submittedName>
</protein>
<organism evidence="1 2">
    <name type="scientific">Metabacillus endolithicus</name>
    <dbReference type="NCBI Taxonomy" id="1535204"/>
    <lineage>
        <taxon>Bacteria</taxon>
        <taxon>Bacillati</taxon>
        <taxon>Bacillota</taxon>
        <taxon>Bacilli</taxon>
        <taxon>Bacillales</taxon>
        <taxon>Bacillaceae</taxon>
        <taxon>Metabacillus</taxon>
    </lineage>
</organism>
<evidence type="ECO:0000313" key="1">
    <source>
        <dbReference type="EMBL" id="MFD2214999.1"/>
    </source>
</evidence>
<dbReference type="RefSeq" id="WP_247346537.1">
    <property type="nucleotide sequence ID" value="NZ_CP095550.1"/>
</dbReference>
<comment type="caution">
    <text evidence="1">The sequence shown here is derived from an EMBL/GenBank/DDBJ whole genome shotgun (WGS) entry which is preliminary data.</text>
</comment>
<proteinExistence type="predicted"/>
<dbReference type="EMBL" id="JBHUIK010000003">
    <property type="protein sequence ID" value="MFD2214999.1"/>
    <property type="molecule type" value="Genomic_DNA"/>
</dbReference>
<keyword evidence="2" id="KW-1185">Reference proteome</keyword>
<gene>
    <name evidence="1" type="ORF">ACFSKK_15015</name>
</gene>
<sequence length="76" mass="9077">MVYNLFRFMSLFLLTSELQVKLEDLLLIKPEQLNLEYRELTIKDETFKLTEESTVSLMNLLYFLPDEHPFVFLSAN</sequence>
<name>A0ABW5C1C1_9BACI</name>
<reference evidence="2" key="1">
    <citation type="journal article" date="2019" name="Int. J. Syst. Evol. Microbiol.">
        <title>The Global Catalogue of Microorganisms (GCM) 10K type strain sequencing project: providing services to taxonomists for standard genome sequencing and annotation.</title>
        <authorList>
            <consortium name="The Broad Institute Genomics Platform"/>
            <consortium name="The Broad Institute Genome Sequencing Center for Infectious Disease"/>
            <person name="Wu L."/>
            <person name="Ma J."/>
        </authorList>
    </citation>
    <scope>NUCLEOTIDE SEQUENCE [LARGE SCALE GENOMIC DNA]</scope>
    <source>
        <strain evidence="2">CGMCC 1.15474</strain>
    </source>
</reference>
<accession>A0ABW5C1C1</accession>
<dbReference type="Proteomes" id="UP001597318">
    <property type="component" value="Unassembled WGS sequence"/>
</dbReference>
<evidence type="ECO:0000313" key="2">
    <source>
        <dbReference type="Proteomes" id="UP001597318"/>
    </source>
</evidence>